<feature type="domain" description="C2" evidence="13">
    <location>
        <begin position="212"/>
        <end position="326"/>
    </location>
</feature>
<keyword evidence="4" id="KW-0479">Metal-binding</keyword>
<evidence type="ECO:0000313" key="15">
    <source>
        <dbReference type="EMBL" id="CAD5322417.1"/>
    </source>
</evidence>
<sequence>MSLGQENVDPVEVSGSHACLYELLCSETPKWTPLRVEDLQKSSSDPRDRLEKLLKQPGNKYCADCGSPEPKWVSLSLGVFICIKCSGVHRSLGVHISKVLSVKLDEWTDDQVDMLVGYGGNTAVNERFEACNIDQSKKPKPDSTNEERNDFIRKKYEQHQFMDPKDGALCTYQQPSRTNTSPPSLCSASHRSTKNRIGHAFRNSWGRRESDHKGPKKSNSMAGMVEFVGLIKVNVVKGTNLAVRDVMTSDPYVILALGQQSVKTRVIKNNLNPVWNETLMLSIPEPMPPLKVLVYDKDTFSTDDFMGEAEIDIQPLVSAAKAYETSSIKEPMQLGSWVASKENTLVSDGIILLEDGKVKQDISLRLQNVERGVLEIQLELSNSNCGRKEKIISGLSCVDEIYRQDLRFVVTLLLKSGDMSSPGTSMFTNFTKLCKGLALVLVVGHLVVQFIPATVPYLALIPARTIPFAWNLITSGYFELSVYGVVFSTVSLLFMGKFLEPVWGSTEFLKFIFVVNFLTYLCVFVTAIALYYITRLEVYLYMPFAGFHGVLAGLLVGIKQIIPDQEILLLKIKAKWLPSIMLILSIASSFFTLDSAAYLPTLIFGTYMGWLYLRYLQRRPETKLRGDPSDDFAFSTFFPELLRPVIDPIALIFHRMLCGRSNATSEDHDYSTSGAPLPGSDSAEASRRRERGARALEERLGTERLVPARNKDELQSDGLDNV</sequence>
<dbReference type="InterPro" id="IPR035952">
    <property type="entry name" value="Rhomboid-like_sf"/>
</dbReference>
<dbReference type="SUPFAM" id="SSF49562">
    <property type="entry name" value="C2 domain (Calcium/lipid-binding domain, CaLB)"/>
    <property type="match status" value="1"/>
</dbReference>
<dbReference type="PANTHER" id="PTHR46220:SF2">
    <property type="entry name" value="ADP-RIBOSYLATION FACTOR GTPASE-ACTIVATING PROTEIN AGD11-RELATED"/>
    <property type="match status" value="1"/>
</dbReference>
<evidence type="ECO:0000256" key="2">
    <source>
        <dbReference type="ARBA" id="ARBA00022468"/>
    </source>
</evidence>
<keyword evidence="8 12" id="KW-1133">Transmembrane helix</keyword>
<feature type="region of interest" description="Disordered" evidence="11">
    <location>
        <begin position="665"/>
        <end position="722"/>
    </location>
</feature>
<dbReference type="PRINTS" id="PR00405">
    <property type="entry name" value="REVINTRACTNG"/>
</dbReference>
<keyword evidence="6" id="KW-0862">Zinc</keyword>
<dbReference type="FunFam" id="1.20.1540.10:FF:000004">
    <property type="entry name" value="Transmembrane protein 115"/>
    <property type="match status" value="1"/>
</dbReference>
<organism evidence="15 16">
    <name type="scientific">Arabidopsis thaliana</name>
    <name type="common">Mouse-ear cress</name>
    <dbReference type="NCBI Taxonomy" id="3702"/>
    <lineage>
        <taxon>Eukaryota</taxon>
        <taxon>Viridiplantae</taxon>
        <taxon>Streptophyta</taxon>
        <taxon>Embryophyta</taxon>
        <taxon>Tracheophyta</taxon>
        <taxon>Spermatophyta</taxon>
        <taxon>Magnoliopsida</taxon>
        <taxon>eudicotyledons</taxon>
        <taxon>Gunneridae</taxon>
        <taxon>Pentapetalae</taxon>
        <taxon>rosids</taxon>
        <taxon>malvids</taxon>
        <taxon>Brassicales</taxon>
        <taxon>Brassicaceae</taxon>
        <taxon>Camelineae</taxon>
        <taxon>Arabidopsis</taxon>
    </lineage>
</organism>
<dbReference type="InterPro" id="IPR037278">
    <property type="entry name" value="ARFGAP/RecO"/>
</dbReference>
<evidence type="ECO:0000256" key="4">
    <source>
        <dbReference type="ARBA" id="ARBA00022723"/>
    </source>
</evidence>
<protein>
    <submittedName>
        <fullName evidence="15">(thale cress) hypothetical protein</fullName>
    </submittedName>
</protein>
<gene>
    <name evidence="15" type="ORF">AT9943_LOCUS10427</name>
</gene>
<evidence type="ECO:0000256" key="8">
    <source>
        <dbReference type="ARBA" id="ARBA00022989"/>
    </source>
</evidence>
<dbReference type="Proteomes" id="UP000516314">
    <property type="component" value="Chromosome 3"/>
</dbReference>
<dbReference type="InterPro" id="IPR000008">
    <property type="entry name" value="C2_dom"/>
</dbReference>
<dbReference type="FunFam" id="1.10.220.150:FF:000009">
    <property type="entry name" value="stromal membrane-associated protein 1 isoform X1"/>
    <property type="match status" value="1"/>
</dbReference>
<dbReference type="Gene3D" id="2.60.40.150">
    <property type="entry name" value="C2 domain"/>
    <property type="match status" value="1"/>
</dbReference>
<evidence type="ECO:0000256" key="11">
    <source>
        <dbReference type="SAM" id="MobiDB-lite"/>
    </source>
</evidence>
<keyword evidence="7" id="KW-0106">Calcium</keyword>
<dbReference type="PROSITE" id="PS50004">
    <property type="entry name" value="C2"/>
    <property type="match status" value="1"/>
</dbReference>
<dbReference type="EMBL" id="LR881468">
    <property type="protein sequence ID" value="CAD5322417.1"/>
    <property type="molecule type" value="Genomic_DNA"/>
</dbReference>
<evidence type="ECO:0000256" key="6">
    <source>
        <dbReference type="ARBA" id="ARBA00022833"/>
    </source>
</evidence>
<dbReference type="PROSITE" id="PS50115">
    <property type="entry name" value="ARFGAP"/>
    <property type="match status" value="1"/>
</dbReference>
<dbReference type="FunFam" id="2.60.40.150:FF:000190">
    <property type="entry name" value="ADP-ribosylation factor GTPase-activating protein AGD12"/>
    <property type="match status" value="1"/>
</dbReference>
<dbReference type="SMART" id="SM01160">
    <property type="entry name" value="DUF1751"/>
    <property type="match status" value="1"/>
</dbReference>
<dbReference type="Pfam" id="PF00168">
    <property type="entry name" value="C2"/>
    <property type="match status" value="1"/>
</dbReference>
<dbReference type="SMART" id="SM00239">
    <property type="entry name" value="C2"/>
    <property type="match status" value="1"/>
</dbReference>
<name>A0A7G2EK30_ARATH</name>
<keyword evidence="9 12" id="KW-0472">Membrane</keyword>
<feature type="compositionally biased region" description="Basic and acidic residues" evidence="11">
    <location>
        <begin position="684"/>
        <end position="702"/>
    </location>
</feature>
<dbReference type="PANTHER" id="PTHR46220">
    <property type="entry name" value="ADP-RIBOSYLATION FACTOR GTPASE-ACTIVATING PROTEIN AGD12"/>
    <property type="match status" value="1"/>
</dbReference>
<dbReference type="CDD" id="cd08204">
    <property type="entry name" value="ArfGap"/>
    <property type="match status" value="1"/>
</dbReference>
<dbReference type="InterPro" id="IPR044518">
    <property type="entry name" value="ARF_GAP_AGD11/12/13"/>
</dbReference>
<dbReference type="Gene3D" id="1.20.1540.10">
    <property type="entry name" value="Rhomboid-like"/>
    <property type="match status" value="1"/>
</dbReference>
<dbReference type="SUPFAM" id="SSF57863">
    <property type="entry name" value="ArfGap/RecO-like zinc finger"/>
    <property type="match status" value="1"/>
</dbReference>
<feature type="transmembrane region" description="Helical" evidence="12">
    <location>
        <begin position="436"/>
        <end position="460"/>
    </location>
</feature>
<dbReference type="CDD" id="cd04038">
    <property type="entry name" value="C2_ArfGAP"/>
    <property type="match status" value="1"/>
</dbReference>
<keyword evidence="5 10" id="KW-0863">Zinc-finger</keyword>
<feature type="domain" description="Arf-GAP" evidence="14">
    <location>
        <begin position="47"/>
        <end position="169"/>
    </location>
</feature>
<comment type="subcellular location">
    <subcellularLocation>
        <location evidence="1">Membrane</location>
        <topology evidence="1">Multi-pass membrane protein</topology>
    </subcellularLocation>
</comment>
<dbReference type="Pfam" id="PF01412">
    <property type="entry name" value="ArfGap"/>
    <property type="match status" value="1"/>
</dbReference>
<dbReference type="GO" id="GO:0016020">
    <property type="term" value="C:membrane"/>
    <property type="evidence" value="ECO:0007669"/>
    <property type="project" value="UniProtKB-SubCell"/>
</dbReference>
<feature type="transmembrane region" description="Helical" evidence="12">
    <location>
        <begin position="511"/>
        <end position="533"/>
    </location>
</feature>
<feature type="transmembrane region" description="Helical" evidence="12">
    <location>
        <begin position="480"/>
        <end position="499"/>
    </location>
</feature>
<evidence type="ECO:0000259" key="14">
    <source>
        <dbReference type="PROSITE" id="PS50115"/>
    </source>
</evidence>
<accession>A0A7G2EK30</accession>
<proteinExistence type="predicted"/>
<evidence type="ECO:0000256" key="9">
    <source>
        <dbReference type="ARBA" id="ARBA00023136"/>
    </source>
</evidence>
<dbReference type="InterPro" id="IPR035892">
    <property type="entry name" value="C2_domain_sf"/>
</dbReference>
<evidence type="ECO:0000256" key="7">
    <source>
        <dbReference type="ARBA" id="ARBA00022837"/>
    </source>
</evidence>
<feature type="transmembrane region" description="Helical" evidence="12">
    <location>
        <begin position="597"/>
        <end position="615"/>
    </location>
</feature>
<keyword evidence="3 12" id="KW-0812">Transmembrane</keyword>
<feature type="transmembrane region" description="Helical" evidence="12">
    <location>
        <begin position="539"/>
        <end position="562"/>
    </location>
</feature>
<dbReference type="SMART" id="SM00105">
    <property type="entry name" value="ArfGap"/>
    <property type="match status" value="1"/>
</dbReference>
<reference evidence="15 16" key="1">
    <citation type="submission" date="2020-09" db="EMBL/GenBank/DDBJ databases">
        <authorList>
            <person name="Ashkenazy H."/>
        </authorList>
    </citation>
    <scope>NUCLEOTIDE SEQUENCE [LARGE SCALE GENOMIC DNA]</scope>
    <source>
        <strain evidence="16">cv. Cdm-0</strain>
    </source>
</reference>
<dbReference type="Gene3D" id="1.10.220.150">
    <property type="entry name" value="Arf GTPase activating protein"/>
    <property type="match status" value="1"/>
</dbReference>
<dbReference type="InterPro" id="IPR038508">
    <property type="entry name" value="ArfGAP_dom_sf"/>
</dbReference>
<evidence type="ECO:0000313" key="16">
    <source>
        <dbReference type="Proteomes" id="UP000516314"/>
    </source>
</evidence>
<evidence type="ECO:0000256" key="5">
    <source>
        <dbReference type="ARBA" id="ARBA00022771"/>
    </source>
</evidence>
<evidence type="ECO:0000256" key="3">
    <source>
        <dbReference type="ARBA" id="ARBA00022692"/>
    </source>
</evidence>
<dbReference type="GO" id="GO:0005543">
    <property type="term" value="F:phospholipid binding"/>
    <property type="evidence" value="ECO:0007669"/>
    <property type="project" value="InterPro"/>
</dbReference>
<dbReference type="GO" id="GO:0008270">
    <property type="term" value="F:zinc ion binding"/>
    <property type="evidence" value="ECO:0007669"/>
    <property type="project" value="UniProtKB-KW"/>
</dbReference>
<dbReference type="SUPFAM" id="SSF144091">
    <property type="entry name" value="Rhomboid-like"/>
    <property type="match status" value="1"/>
</dbReference>
<dbReference type="GO" id="GO:0006890">
    <property type="term" value="P:retrograde vesicle-mediated transport, Golgi to endoplasmic reticulum"/>
    <property type="evidence" value="ECO:0007669"/>
    <property type="project" value="InterPro"/>
</dbReference>
<dbReference type="GO" id="GO:0005096">
    <property type="term" value="F:GTPase activator activity"/>
    <property type="evidence" value="ECO:0007669"/>
    <property type="project" value="UniProtKB-KW"/>
</dbReference>
<evidence type="ECO:0000256" key="10">
    <source>
        <dbReference type="PROSITE-ProRule" id="PRU00288"/>
    </source>
</evidence>
<feature type="region of interest" description="Disordered" evidence="11">
    <location>
        <begin position="197"/>
        <end position="218"/>
    </location>
</feature>
<dbReference type="Pfam" id="PF08551">
    <property type="entry name" value="DUF1751"/>
    <property type="match status" value="1"/>
</dbReference>
<evidence type="ECO:0000256" key="1">
    <source>
        <dbReference type="ARBA" id="ARBA00004141"/>
    </source>
</evidence>
<dbReference type="InterPro" id="IPR001164">
    <property type="entry name" value="ArfGAP_dom"/>
</dbReference>
<dbReference type="InterPro" id="IPR013861">
    <property type="entry name" value="TMEM115/Pdh1/Rbl19"/>
</dbReference>
<keyword evidence="2" id="KW-0343">GTPase activation</keyword>
<evidence type="ECO:0000256" key="12">
    <source>
        <dbReference type="SAM" id="Phobius"/>
    </source>
</evidence>
<dbReference type="AlphaFoldDB" id="A0A7G2EK30"/>
<evidence type="ECO:0000259" key="13">
    <source>
        <dbReference type="PROSITE" id="PS50004"/>
    </source>
</evidence>